<evidence type="ECO:0000256" key="1">
    <source>
        <dbReference type="ARBA" id="ARBA00004162"/>
    </source>
</evidence>
<reference evidence="10 11" key="1">
    <citation type="submission" date="2017-08" db="EMBL/GenBank/DDBJ databases">
        <title>Halovibrio sewagensis sp. nov., isolated from wastewater of high salinity.</title>
        <authorList>
            <person name="Dong X."/>
            <person name="Zhang G."/>
        </authorList>
    </citation>
    <scope>NUCLEOTIDE SEQUENCE [LARGE SCALE GENOMIC DNA]</scope>
    <source>
        <strain evidence="10 11">YL5-2</strain>
    </source>
</reference>
<dbReference type="PANTHER" id="PTHR30558:SF3">
    <property type="entry name" value="BIOPOLYMER TRANSPORT PROTEIN EXBD-RELATED"/>
    <property type="match status" value="1"/>
</dbReference>
<sequence length="134" mass="14819">MQWLEPRPSRRVPIRLTPLIDVVFILLLFFMLTSRMEPVGLLQLDTPAPDSGGEASDDTPARLHLTTDGPEWNGETLDEPALTERIQNFAGERIEISTDDDVPLGRFTHWLGVADDAGVSASWKRNAGKTPDAP</sequence>
<evidence type="ECO:0000256" key="9">
    <source>
        <dbReference type="SAM" id="Phobius"/>
    </source>
</evidence>
<dbReference type="OrthoDB" id="9793581at2"/>
<proteinExistence type="inferred from homology"/>
<comment type="caution">
    <text evidence="10">The sequence shown here is derived from an EMBL/GenBank/DDBJ whole genome shotgun (WGS) entry which is preliminary data.</text>
</comment>
<dbReference type="EMBL" id="NSKD01000001">
    <property type="protein sequence ID" value="PAU81925.1"/>
    <property type="molecule type" value="Genomic_DNA"/>
</dbReference>
<keyword evidence="7" id="KW-0653">Protein transport</keyword>
<keyword evidence="3" id="KW-1003">Cell membrane</keyword>
<dbReference type="GO" id="GO:0005886">
    <property type="term" value="C:plasma membrane"/>
    <property type="evidence" value="ECO:0007669"/>
    <property type="project" value="UniProtKB-SubCell"/>
</dbReference>
<dbReference type="InterPro" id="IPR003400">
    <property type="entry name" value="ExbD"/>
</dbReference>
<dbReference type="Proteomes" id="UP000218896">
    <property type="component" value="Unassembled WGS sequence"/>
</dbReference>
<dbReference type="PANTHER" id="PTHR30558">
    <property type="entry name" value="EXBD MEMBRANE COMPONENT OF PMF-DRIVEN MACROMOLECULE IMPORT SYSTEM"/>
    <property type="match status" value="1"/>
</dbReference>
<protein>
    <submittedName>
        <fullName evidence="10">Biopolymer transporter ExbD</fullName>
    </submittedName>
</protein>
<evidence type="ECO:0000256" key="5">
    <source>
        <dbReference type="ARBA" id="ARBA00022989"/>
    </source>
</evidence>
<organism evidence="10 11">
    <name type="scientific">Halovibrio salipaludis</name>
    <dbReference type="NCBI Taxonomy" id="2032626"/>
    <lineage>
        <taxon>Bacteria</taxon>
        <taxon>Pseudomonadati</taxon>
        <taxon>Pseudomonadota</taxon>
        <taxon>Gammaproteobacteria</taxon>
        <taxon>Oceanospirillales</taxon>
        <taxon>Halomonadaceae</taxon>
        <taxon>Halovibrio</taxon>
    </lineage>
</organism>
<dbReference type="RefSeq" id="WP_095616025.1">
    <property type="nucleotide sequence ID" value="NZ_NSKD01000001.1"/>
</dbReference>
<gene>
    <name evidence="10" type="ORF">CK501_01880</name>
</gene>
<dbReference type="GO" id="GO:0022857">
    <property type="term" value="F:transmembrane transporter activity"/>
    <property type="evidence" value="ECO:0007669"/>
    <property type="project" value="InterPro"/>
</dbReference>
<evidence type="ECO:0000313" key="10">
    <source>
        <dbReference type="EMBL" id="PAU81925.1"/>
    </source>
</evidence>
<dbReference type="GO" id="GO:0015031">
    <property type="term" value="P:protein transport"/>
    <property type="evidence" value="ECO:0007669"/>
    <property type="project" value="UniProtKB-KW"/>
</dbReference>
<dbReference type="AlphaFoldDB" id="A0A2A2FBF8"/>
<feature type="transmembrane region" description="Helical" evidence="9">
    <location>
        <begin position="12"/>
        <end position="32"/>
    </location>
</feature>
<evidence type="ECO:0000256" key="4">
    <source>
        <dbReference type="ARBA" id="ARBA00022692"/>
    </source>
</evidence>
<evidence type="ECO:0000313" key="11">
    <source>
        <dbReference type="Proteomes" id="UP000218896"/>
    </source>
</evidence>
<keyword evidence="5 9" id="KW-1133">Transmembrane helix</keyword>
<comment type="similarity">
    <text evidence="2 7">Belongs to the ExbD/TolR family.</text>
</comment>
<dbReference type="Pfam" id="PF02472">
    <property type="entry name" value="ExbD"/>
    <property type="match status" value="1"/>
</dbReference>
<keyword evidence="6 9" id="KW-0472">Membrane</keyword>
<feature type="region of interest" description="Disordered" evidence="8">
    <location>
        <begin position="42"/>
        <end position="76"/>
    </location>
</feature>
<evidence type="ECO:0000256" key="6">
    <source>
        <dbReference type="ARBA" id="ARBA00023136"/>
    </source>
</evidence>
<keyword evidence="4 7" id="KW-0812">Transmembrane</keyword>
<evidence type="ECO:0000256" key="2">
    <source>
        <dbReference type="ARBA" id="ARBA00005811"/>
    </source>
</evidence>
<name>A0A2A2FBF8_9GAMM</name>
<evidence type="ECO:0000256" key="7">
    <source>
        <dbReference type="RuleBase" id="RU003879"/>
    </source>
</evidence>
<accession>A0A2A2FBF8</accession>
<keyword evidence="7" id="KW-0813">Transport</keyword>
<comment type="subcellular location">
    <subcellularLocation>
        <location evidence="1">Cell membrane</location>
        <topology evidence="1">Single-pass membrane protein</topology>
    </subcellularLocation>
    <subcellularLocation>
        <location evidence="7">Cell membrane</location>
        <topology evidence="7">Single-pass type II membrane protein</topology>
    </subcellularLocation>
</comment>
<keyword evidence="11" id="KW-1185">Reference proteome</keyword>
<evidence type="ECO:0000256" key="3">
    <source>
        <dbReference type="ARBA" id="ARBA00022475"/>
    </source>
</evidence>
<evidence type="ECO:0000256" key="8">
    <source>
        <dbReference type="SAM" id="MobiDB-lite"/>
    </source>
</evidence>